<evidence type="ECO:0000313" key="1">
    <source>
        <dbReference type="EMBL" id="MFB9325559.1"/>
    </source>
</evidence>
<name>A0ABV5KK04_9BACL</name>
<dbReference type="EMBL" id="JBHMDO010000012">
    <property type="protein sequence ID" value="MFB9325559.1"/>
    <property type="molecule type" value="Genomic_DNA"/>
</dbReference>
<protein>
    <submittedName>
        <fullName evidence="1">Opine metallophore biosynthesis dehydrogenase</fullName>
    </submittedName>
</protein>
<dbReference type="PROSITE" id="PS51257">
    <property type="entry name" value="PROKAR_LIPOPROTEIN"/>
    <property type="match status" value="1"/>
</dbReference>
<sequence length="430" mass="48613">MSEFDRILLLGTGPASIQLAVACRRMWQSRVAIAGRESVRSAAFFEAMHAGHSLASASVQNDQHYAMAGECVFDGVFRGYETVQGQWDTLILAVTADAYLEVLKRLPPGVLREAKCLVLVSPTFGSNRLVHSYMRSIRPDAEVISCSTYFGDTRWLNGDPTNRVITAAVKRKINLGSTEARSVNVRRLQAGFARLGIAADILNSPLAAETRNISLYVHPPLFMNTFALQAIFEPGDIPKYVYKMFPEGPITPSLIGDMLAQWNEMMGIVDRLRIPRLNLLQFMTDDNYPVRPESLPRAEIERFEQLEPIHQAYLLYVRYASLLIDPFSEPDKEGRYYDFSAVPIRPVFVNKEGCLDIPRMPKEDYYRIKIIQGIARHLGAECPTIDRFIDKYEETIRRAAAASYVVPLSEAFAVQTFEEDVKRICDNWEV</sequence>
<organism evidence="1 2">
    <name type="scientific">Paenibacillus aurantiacus</name>
    <dbReference type="NCBI Taxonomy" id="1936118"/>
    <lineage>
        <taxon>Bacteria</taxon>
        <taxon>Bacillati</taxon>
        <taxon>Bacillota</taxon>
        <taxon>Bacilli</taxon>
        <taxon>Bacillales</taxon>
        <taxon>Paenibacillaceae</taxon>
        <taxon>Paenibacillus</taxon>
    </lineage>
</organism>
<comment type="caution">
    <text evidence="1">The sequence shown here is derived from an EMBL/GenBank/DDBJ whole genome shotgun (WGS) entry which is preliminary data.</text>
</comment>
<keyword evidence="2" id="KW-1185">Reference proteome</keyword>
<evidence type="ECO:0000313" key="2">
    <source>
        <dbReference type="Proteomes" id="UP001589747"/>
    </source>
</evidence>
<proteinExistence type="predicted"/>
<reference evidence="1 2" key="1">
    <citation type="submission" date="2024-09" db="EMBL/GenBank/DDBJ databases">
        <authorList>
            <person name="Sun Q."/>
            <person name="Mori K."/>
        </authorList>
    </citation>
    <scope>NUCLEOTIDE SEQUENCE [LARGE SCALE GENOMIC DNA]</scope>
    <source>
        <strain evidence="1 2">TISTR 2452</strain>
    </source>
</reference>
<gene>
    <name evidence="1" type="ORF">ACFFSY_06440</name>
</gene>
<dbReference type="Pfam" id="PF10100">
    <property type="entry name" value="Staph_opine_DH"/>
    <property type="match status" value="1"/>
</dbReference>
<dbReference type="RefSeq" id="WP_377491638.1">
    <property type="nucleotide sequence ID" value="NZ_JBHMDO010000012.1"/>
</dbReference>
<dbReference type="InterPro" id="IPR016935">
    <property type="entry name" value="Opine_metallophore_DH"/>
</dbReference>
<accession>A0ABV5KK04</accession>
<dbReference type="Proteomes" id="UP001589747">
    <property type="component" value="Unassembled WGS sequence"/>
</dbReference>